<organism evidence="2 3">
    <name type="scientific">Chaetoceros tenuissimus</name>
    <dbReference type="NCBI Taxonomy" id="426638"/>
    <lineage>
        <taxon>Eukaryota</taxon>
        <taxon>Sar</taxon>
        <taxon>Stramenopiles</taxon>
        <taxon>Ochrophyta</taxon>
        <taxon>Bacillariophyta</taxon>
        <taxon>Coscinodiscophyceae</taxon>
        <taxon>Chaetocerotophycidae</taxon>
        <taxon>Chaetocerotales</taxon>
        <taxon>Chaetocerotaceae</taxon>
        <taxon>Chaetoceros</taxon>
    </lineage>
</organism>
<dbReference type="PROSITE" id="PS51462">
    <property type="entry name" value="NUDIX"/>
    <property type="match status" value="1"/>
</dbReference>
<dbReference type="SUPFAM" id="SSF55811">
    <property type="entry name" value="Nudix"/>
    <property type="match status" value="1"/>
</dbReference>
<gene>
    <name evidence="2" type="ORF">CTEN210_06239</name>
</gene>
<dbReference type="AlphaFoldDB" id="A0AAD3CPH5"/>
<dbReference type="EMBL" id="BLLK01000038">
    <property type="protein sequence ID" value="GFH49763.1"/>
    <property type="molecule type" value="Genomic_DNA"/>
</dbReference>
<dbReference type="CDD" id="cd02883">
    <property type="entry name" value="NUDIX_Hydrolase"/>
    <property type="match status" value="1"/>
</dbReference>
<evidence type="ECO:0000313" key="2">
    <source>
        <dbReference type="EMBL" id="GFH49763.1"/>
    </source>
</evidence>
<sequence>MTDPHSSNEKDIETFELKMSFESQSPPILHHLQPIDPKNLIHKSFENIDTAHRNGLLHAGTWIYVVDQTLANQPRILLLKRGPKLVTCPSSWGLVGEHAFKDEKPVETVRRGIKEELGMRALEFIDQHGSIRNITDIPVYYYRAYGKRNGNRIDSQITYLYLVEIGFDSGKTKNMNQVDDLLDLDDEVADHQWVSLPKLKEWNDAEKKNLSDFCHDTIVSLMELGLERLQIMLQGL</sequence>
<dbReference type="Gene3D" id="3.90.79.10">
    <property type="entry name" value="Nucleoside Triphosphate Pyrophosphohydrolase"/>
    <property type="match status" value="1"/>
</dbReference>
<proteinExistence type="predicted"/>
<keyword evidence="3" id="KW-1185">Reference proteome</keyword>
<dbReference type="InterPro" id="IPR000086">
    <property type="entry name" value="NUDIX_hydrolase_dom"/>
</dbReference>
<dbReference type="InterPro" id="IPR015797">
    <property type="entry name" value="NUDIX_hydrolase-like_dom_sf"/>
</dbReference>
<dbReference type="Pfam" id="PF00293">
    <property type="entry name" value="NUDIX"/>
    <property type="match status" value="1"/>
</dbReference>
<reference evidence="2 3" key="1">
    <citation type="journal article" date="2021" name="Sci. Rep.">
        <title>The genome of the diatom Chaetoceros tenuissimus carries an ancient integrated fragment of an extant virus.</title>
        <authorList>
            <person name="Hongo Y."/>
            <person name="Kimura K."/>
            <person name="Takaki Y."/>
            <person name="Yoshida Y."/>
            <person name="Baba S."/>
            <person name="Kobayashi G."/>
            <person name="Nagasaki K."/>
            <person name="Hano T."/>
            <person name="Tomaru Y."/>
        </authorList>
    </citation>
    <scope>NUCLEOTIDE SEQUENCE [LARGE SCALE GENOMIC DNA]</scope>
    <source>
        <strain evidence="2 3">NIES-3715</strain>
    </source>
</reference>
<evidence type="ECO:0000259" key="1">
    <source>
        <dbReference type="PROSITE" id="PS51462"/>
    </source>
</evidence>
<evidence type="ECO:0000313" key="3">
    <source>
        <dbReference type="Proteomes" id="UP001054902"/>
    </source>
</evidence>
<feature type="domain" description="Nudix hydrolase" evidence="1">
    <location>
        <begin position="56"/>
        <end position="216"/>
    </location>
</feature>
<comment type="caution">
    <text evidence="2">The sequence shown here is derived from an EMBL/GenBank/DDBJ whole genome shotgun (WGS) entry which is preliminary data.</text>
</comment>
<name>A0AAD3CPH5_9STRA</name>
<protein>
    <recommendedName>
        <fullName evidence="1">Nudix hydrolase domain-containing protein</fullName>
    </recommendedName>
</protein>
<dbReference type="Proteomes" id="UP001054902">
    <property type="component" value="Unassembled WGS sequence"/>
</dbReference>
<accession>A0AAD3CPH5</accession>